<name>A0A1I7BT36_9BURK</name>
<dbReference type="AlphaFoldDB" id="A0A1I7BT36"/>
<reference evidence="1 2" key="1">
    <citation type="submission" date="2016-10" db="EMBL/GenBank/DDBJ databases">
        <authorList>
            <person name="de Groot N.N."/>
        </authorList>
    </citation>
    <scope>NUCLEOTIDE SEQUENCE [LARGE SCALE GENOMIC DNA]</scope>
    <source>
        <strain evidence="1 2">LMG 27731</strain>
    </source>
</reference>
<dbReference type="RefSeq" id="WP_093634163.1">
    <property type="nucleotide sequence ID" value="NZ_FPBH01000005.1"/>
</dbReference>
<evidence type="ECO:0000313" key="2">
    <source>
        <dbReference type="Proteomes" id="UP000198844"/>
    </source>
</evidence>
<dbReference type="OrthoDB" id="9802640at2"/>
<protein>
    <submittedName>
        <fullName evidence="1">5-methylcytosine-specific restriction enzyme A</fullName>
    </submittedName>
</protein>
<accession>A0A1I7BT36</accession>
<gene>
    <name evidence="1" type="ORF">SAMN05192563_100594</name>
</gene>
<evidence type="ECO:0000313" key="1">
    <source>
        <dbReference type="EMBL" id="SFT90336.1"/>
    </source>
</evidence>
<dbReference type="Proteomes" id="UP000198844">
    <property type="component" value="Unassembled WGS sequence"/>
</dbReference>
<sequence length="202" mass="22654">MDKANDDRFTAFLREKAAEAKRDLGYDPRQFIAMLGVDGGFTAVSKLVGGRNPSDGFTKLWEKGRLDLSVEALVLETEWNRFFDEQLLQQAERKLKDAGYRYIRYQSLGNGERLPAETLNRATPEFIWKAVQQFQSGNVHHPFSPSTDYDLILDDGLRLPPKAVFGVALSMALDGEAIEPKHFSGGESFDGIRVPVHQGPTH</sequence>
<proteinExistence type="predicted"/>
<dbReference type="EMBL" id="FPBH01000005">
    <property type="protein sequence ID" value="SFT90336.1"/>
    <property type="molecule type" value="Genomic_DNA"/>
</dbReference>
<organism evidence="1 2">
    <name type="scientific">Paraburkholderia aspalathi</name>
    <dbReference type="NCBI Taxonomy" id="1324617"/>
    <lineage>
        <taxon>Bacteria</taxon>
        <taxon>Pseudomonadati</taxon>
        <taxon>Pseudomonadota</taxon>
        <taxon>Betaproteobacteria</taxon>
        <taxon>Burkholderiales</taxon>
        <taxon>Burkholderiaceae</taxon>
        <taxon>Paraburkholderia</taxon>
    </lineage>
</organism>